<comment type="similarity">
    <text evidence="8 9">Belongs to the TonB-dependent receptor family.</text>
</comment>
<dbReference type="EMBL" id="SAWY01000004">
    <property type="protein sequence ID" value="TPH18380.1"/>
    <property type="molecule type" value="Genomic_DNA"/>
</dbReference>
<evidence type="ECO:0000256" key="6">
    <source>
        <dbReference type="ARBA" id="ARBA00023136"/>
    </source>
</evidence>
<dbReference type="Pfam" id="PF07715">
    <property type="entry name" value="Plug"/>
    <property type="match status" value="1"/>
</dbReference>
<evidence type="ECO:0000256" key="9">
    <source>
        <dbReference type="RuleBase" id="RU003357"/>
    </source>
</evidence>
<feature type="domain" description="TonB-dependent receptor plug" evidence="12">
    <location>
        <begin position="49"/>
        <end position="161"/>
    </location>
</feature>
<keyword evidence="14" id="KW-1185">Reference proteome</keyword>
<feature type="chain" id="PRO_5021224642" evidence="10">
    <location>
        <begin position="30"/>
        <end position="879"/>
    </location>
</feature>
<protein>
    <submittedName>
        <fullName evidence="13">TonB-dependent receptor</fullName>
    </submittedName>
</protein>
<keyword evidence="7 8" id="KW-0998">Cell outer membrane</keyword>
<feature type="signal peptide" evidence="10">
    <location>
        <begin position="1"/>
        <end position="29"/>
    </location>
</feature>
<evidence type="ECO:0000256" key="7">
    <source>
        <dbReference type="ARBA" id="ARBA00023237"/>
    </source>
</evidence>
<reference evidence="13 14" key="1">
    <citation type="submission" date="2019-01" db="EMBL/GenBank/DDBJ databases">
        <title>Litorilituus lipolytica sp. nov., isolated from intertidal sand of the Yellow Sea in China.</title>
        <authorList>
            <person name="Liu A."/>
        </authorList>
    </citation>
    <scope>NUCLEOTIDE SEQUENCE [LARGE SCALE GENOMIC DNA]</scope>
    <source>
        <strain evidence="13 14">RZ04</strain>
    </source>
</reference>
<keyword evidence="6 8" id="KW-0472">Membrane</keyword>
<keyword evidence="4 8" id="KW-0812">Transmembrane</keyword>
<keyword evidence="13" id="KW-0675">Receptor</keyword>
<name>A0A502L337_9GAMM</name>
<keyword evidence="10" id="KW-0732">Signal</keyword>
<evidence type="ECO:0000259" key="11">
    <source>
        <dbReference type="Pfam" id="PF00593"/>
    </source>
</evidence>
<comment type="subcellular location">
    <subcellularLocation>
        <location evidence="1 8">Cell outer membrane</location>
        <topology evidence="1 8">Multi-pass membrane protein</topology>
    </subcellularLocation>
</comment>
<evidence type="ECO:0000256" key="4">
    <source>
        <dbReference type="ARBA" id="ARBA00022692"/>
    </source>
</evidence>
<evidence type="ECO:0000313" key="14">
    <source>
        <dbReference type="Proteomes" id="UP000315303"/>
    </source>
</evidence>
<dbReference type="PROSITE" id="PS52016">
    <property type="entry name" value="TONB_DEPENDENT_REC_3"/>
    <property type="match status" value="1"/>
</dbReference>
<dbReference type="PANTHER" id="PTHR47234">
    <property type="match status" value="1"/>
</dbReference>
<evidence type="ECO:0000313" key="13">
    <source>
        <dbReference type="EMBL" id="TPH18380.1"/>
    </source>
</evidence>
<dbReference type="AlphaFoldDB" id="A0A502L337"/>
<comment type="caution">
    <text evidence="13">The sequence shown here is derived from an EMBL/GenBank/DDBJ whole genome shotgun (WGS) entry which is preliminary data.</text>
</comment>
<evidence type="ECO:0000256" key="8">
    <source>
        <dbReference type="PROSITE-ProRule" id="PRU01360"/>
    </source>
</evidence>
<keyword evidence="3 8" id="KW-1134">Transmembrane beta strand</keyword>
<accession>A0A502L337</accession>
<keyword evidence="5 9" id="KW-0798">TonB box</keyword>
<dbReference type="OrthoDB" id="176248at2"/>
<gene>
    <name evidence="13" type="ORF">EPA86_02510</name>
</gene>
<dbReference type="GO" id="GO:0009279">
    <property type="term" value="C:cell outer membrane"/>
    <property type="evidence" value="ECO:0007669"/>
    <property type="project" value="UniProtKB-SubCell"/>
</dbReference>
<evidence type="ECO:0000256" key="5">
    <source>
        <dbReference type="ARBA" id="ARBA00023077"/>
    </source>
</evidence>
<evidence type="ECO:0000259" key="12">
    <source>
        <dbReference type="Pfam" id="PF07715"/>
    </source>
</evidence>
<dbReference type="RefSeq" id="WP_140601572.1">
    <property type="nucleotide sequence ID" value="NZ_SAWY01000004.1"/>
</dbReference>
<evidence type="ECO:0000256" key="1">
    <source>
        <dbReference type="ARBA" id="ARBA00004571"/>
    </source>
</evidence>
<dbReference type="InterPro" id="IPR000531">
    <property type="entry name" value="Beta-barrel_TonB"/>
</dbReference>
<evidence type="ECO:0000256" key="3">
    <source>
        <dbReference type="ARBA" id="ARBA00022452"/>
    </source>
</evidence>
<dbReference type="InterPro" id="IPR039426">
    <property type="entry name" value="TonB-dep_rcpt-like"/>
</dbReference>
<dbReference type="InterPro" id="IPR012910">
    <property type="entry name" value="Plug_dom"/>
</dbReference>
<evidence type="ECO:0000256" key="10">
    <source>
        <dbReference type="SAM" id="SignalP"/>
    </source>
</evidence>
<dbReference type="InterPro" id="IPR036942">
    <property type="entry name" value="Beta-barrel_TonB_sf"/>
</dbReference>
<dbReference type="SUPFAM" id="SSF56935">
    <property type="entry name" value="Porins"/>
    <property type="match status" value="1"/>
</dbReference>
<evidence type="ECO:0000256" key="2">
    <source>
        <dbReference type="ARBA" id="ARBA00022448"/>
    </source>
</evidence>
<dbReference type="InterPro" id="IPR037066">
    <property type="entry name" value="Plug_dom_sf"/>
</dbReference>
<dbReference type="Gene3D" id="2.170.130.10">
    <property type="entry name" value="TonB-dependent receptor, plug domain"/>
    <property type="match status" value="1"/>
</dbReference>
<proteinExistence type="inferred from homology"/>
<feature type="domain" description="TonB-dependent receptor-like beta-barrel" evidence="11">
    <location>
        <begin position="456"/>
        <end position="837"/>
    </location>
</feature>
<dbReference type="Pfam" id="PF00593">
    <property type="entry name" value="TonB_dep_Rec_b-barrel"/>
    <property type="match status" value="1"/>
</dbReference>
<dbReference type="PANTHER" id="PTHR47234:SF1">
    <property type="entry name" value="TONB-DEPENDENT RECEPTOR"/>
    <property type="match status" value="1"/>
</dbReference>
<organism evidence="13 14">
    <name type="scientific">Litorilituus lipolyticus</name>
    <dbReference type="NCBI Taxonomy" id="2491017"/>
    <lineage>
        <taxon>Bacteria</taxon>
        <taxon>Pseudomonadati</taxon>
        <taxon>Pseudomonadota</taxon>
        <taxon>Gammaproteobacteria</taxon>
        <taxon>Alteromonadales</taxon>
        <taxon>Colwelliaceae</taxon>
        <taxon>Litorilituus</taxon>
    </lineage>
</organism>
<dbReference type="Proteomes" id="UP000315303">
    <property type="component" value="Unassembled WGS sequence"/>
</dbReference>
<dbReference type="Gene3D" id="2.40.170.20">
    <property type="entry name" value="TonB-dependent receptor, beta-barrel domain"/>
    <property type="match status" value="1"/>
</dbReference>
<keyword evidence="2 8" id="KW-0813">Transport</keyword>
<sequence>MFSPSLINKAKTITQSLMLFILAPTCLLADEIEKITVTGSALINVEVANVRSYSVETIRSQGFDNLTDFLQQLTITSGSQLNSNDDSGTARSASSINLRGMGSNRTLVLINGHRMPIYPSAKDGVDNFFNIDGYPLAMIERIDVLPLGGSAIYGSDAVGGVINIILKANLENPSVDLSYGDSSNGGGSKKSLAFNVPINYKKLSGYAIFHAENNEALASEQRPYADEKGPYDLGYWSSFAGYFLDISKNYHQDRVILPTEEECKDLVGEYARWQGDSSKPCKVSHYSQRNLFPEDESYNFLTSLNYQTSDNWQYQSNWQLMNKTTKELGPPQRFGMYLFASENTPKQLKTSLDSGDHIYRVLRSINEYGQQEFIMKDKSFSTLQKIVAELDEGQIEFSWQFATKKLDHTSDQIIEQVLLGLMTPDPNEIGRWYPLSTMSADMVEKTQGISKQEAKAKSQQFQLVWRSDFESILGETNYALLTDVVKESYSDTKDEQTLAREFHKYFAFHGNGSRTRYALASEFNTQFTTELSANLALRYDYYDDVSNVNGAFTPAFTIQYASNTWQWNLRLGRHFRAPDLQRVYMGDSQLIGSIRHGLDPNDRDRVDNYQLILGGSTELTEEKGNYWDTSLSYDFGQHKLTANLWGIDLDGAVYTEGSYRLLGQPELYDFTGTVNSCDELSQPGFITHNGVNSNGDSTVELSCIKKAAVNIASQRHKGVDIIFHGKMGAVSYNFTASKLLQADYLAYQESDRFSFTEQAFRPESKVNFTLDYHATSALSLALHWLYQGSAKGDYNALDENSELIESTGKVSPYQQVNVFANYKLTKDISIKFTIANILDNEPSFYRQDDDDKNHLWPYFNRGLYSPVGRYFSLLYSQQF</sequence>